<evidence type="ECO:0000313" key="2">
    <source>
        <dbReference type="Proteomes" id="UP000191901"/>
    </source>
</evidence>
<dbReference type="EMBL" id="CP021983">
    <property type="protein sequence ID" value="ASC71676.1"/>
    <property type="molecule type" value="Genomic_DNA"/>
</dbReference>
<dbReference type="InterPro" id="IPR025458">
    <property type="entry name" value="DUF4278"/>
</dbReference>
<reference evidence="1 2" key="1">
    <citation type="journal article" date="2016" name="Biochim. Biophys. Acta">
        <title>Characterization of red-shifted phycobilisomes isolated from the chlorophyll f-containing cyanobacterium Halomicronema hongdechloris.</title>
        <authorList>
            <person name="Li Y."/>
            <person name="Lin Y."/>
            <person name="Garvey C.J."/>
            <person name="Birch D."/>
            <person name="Corkery R.W."/>
            <person name="Loughlin P.C."/>
            <person name="Scheer H."/>
            <person name="Willows R.D."/>
            <person name="Chen M."/>
        </authorList>
    </citation>
    <scope>NUCLEOTIDE SEQUENCE [LARGE SCALE GENOMIC DNA]</scope>
    <source>
        <strain evidence="1 2">C2206</strain>
    </source>
</reference>
<proteinExistence type="predicted"/>
<dbReference type="KEGG" id="hhg:XM38_026300"/>
<dbReference type="Proteomes" id="UP000191901">
    <property type="component" value="Chromosome"/>
</dbReference>
<gene>
    <name evidence="1" type="ORF">XM38_026300</name>
</gene>
<dbReference type="RefSeq" id="WP_080811541.1">
    <property type="nucleotide sequence ID" value="NZ_CP021983.2"/>
</dbReference>
<organism evidence="1 2">
    <name type="scientific">Halomicronema hongdechloris C2206</name>
    <dbReference type="NCBI Taxonomy" id="1641165"/>
    <lineage>
        <taxon>Bacteria</taxon>
        <taxon>Bacillati</taxon>
        <taxon>Cyanobacteriota</taxon>
        <taxon>Cyanophyceae</taxon>
        <taxon>Nodosilineales</taxon>
        <taxon>Nodosilineaceae</taxon>
        <taxon>Halomicronema</taxon>
    </lineage>
</organism>
<accession>A0A1Z3HN38</accession>
<keyword evidence="2" id="KW-1185">Reference proteome</keyword>
<evidence type="ECO:0000313" key="1">
    <source>
        <dbReference type="EMBL" id="ASC71676.1"/>
    </source>
</evidence>
<dbReference type="Pfam" id="PF14105">
    <property type="entry name" value="DUF4278"/>
    <property type="match status" value="1"/>
</dbReference>
<sequence>MELIYRGTAYQAAIAGIEATETTQTGTFLGRSYKMKQTPVAQRQSTHQLTYRGVRYSG</sequence>
<name>A0A1Z3HN38_9CYAN</name>
<evidence type="ECO:0008006" key="3">
    <source>
        <dbReference type="Google" id="ProtNLM"/>
    </source>
</evidence>
<protein>
    <recommendedName>
        <fullName evidence="3">DUF4278 domain-containing protein</fullName>
    </recommendedName>
</protein>
<dbReference type="AlphaFoldDB" id="A0A1Z3HN38"/>